<keyword evidence="2" id="KW-1185">Reference proteome</keyword>
<reference evidence="1" key="1">
    <citation type="submission" date="2022-03" db="EMBL/GenBank/DDBJ databases">
        <authorList>
            <person name="Sayadi A."/>
        </authorList>
    </citation>
    <scope>NUCLEOTIDE SEQUENCE</scope>
</reference>
<dbReference type="Proteomes" id="UP001152888">
    <property type="component" value="Unassembled WGS sequence"/>
</dbReference>
<comment type="caution">
    <text evidence="1">The sequence shown here is derived from an EMBL/GenBank/DDBJ whole genome shotgun (WGS) entry which is preliminary data.</text>
</comment>
<protein>
    <submittedName>
        <fullName evidence="1">Uncharacterized protein</fullName>
    </submittedName>
</protein>
<proteinExistence type="predicted"/>
<dbReference type="AlphaFoldDB" id="A0A9P0JHI4"/>
<name>A0A9P0JHI4_ACAOB</name>
<evidence type="ECO:0000313" key="2">
    <source>
        <dbReference type="Proteomes" id="UP001152888"/>
    </source>
</evidence>
<organism evidence="1 2">
    <name type="scientific">Acanthoscelides obtectus</name>
    <name type="common">Bean weevil</name>
    <name type="synonym">Bruchus obtectus</name>
    <dbReference type="NCBI Taxonomy" id="200917"/>
    <lineage>
        <taxon>Eukaryota</taxon>
        <taxon>Metazoa</taxon>
        <taxon>Ecdysozoa</taxon>
        <taxon>Arthropoda</taxon>
        <taxon>Hexapoda</taxon>
        <taxon>Insecta</taxon>
        <taxon>Pterygota</taxon>
        <taxon>Neoptera</taxon>
        <taxon>Endopterygota</taxon>
        <taxon>Coleoptera</taxon>
        <taxon>Polyphaga</taxon>
        <taxon>Cucujiformia</taxon>
        <taxon>Chrysomeloidea</taxon>
        <taxon>Chrysomelidae</taxon>
        <taxon>Bruchinae</taxon>
        <taxon>Bruchini</taxon>
        <taxon>Acanthoscelides</taxon>
    </lineage>
</organism>
<gene>
    <name evidence="1" type="ORF">ACAOBT_LOCUS613</name>
</gene>
<dbReference type="EMBL" id="CAKOFQ010006655">
    <property type="protein sequence ID" value="CAH1954570.1"/>
    <property type="molecule type" value="Genomic_DNA"/>
</dbReference>
<accession>A0A9P0JHI4</accession>
<evidence type="ECO:0000313" key="1">
    <source>
        <dbReference type="EMBL" id="CAH1954570.1"/>
    </source>
</evidence>
<sequence>MNDETRIIMNTSEEIMKCSRLPPRNIVKISTLHHFKVCMLCALPGTFREDSTNKCTVVKQLSRSVLHDATVLWKRA</sequence>